<dbReference type="RefSeq" id="WP_338749545.1">
    <property type="nucleotide sequence ID" value="NZ_CP144913.1"/>
</dbReference>
<dbReference type="Pfam" id="PF14145">
    <property type="entry name" value="YrhK"/>
    <property type="match status" value="1"/>
</dbReference>
<name>A0ABZ2MHV5_9MICO</name>
<feature type="transmembrane region" description="Helical" evidence="1">
    <location>
        <begin position="54"/>
        <end position="72"/>
    </location>
</feature>
<evidence type="ECO:0000313" key="4">
    <source>
        <dbReference type="Proteomes" id="UP001382727"/>
    </source>
</evidence>
<keyword evidence="1" id="KW-0812">Transmembrane</keyword>
<feature type="transmembrane region" description="Helical" evidence="1">
    <location>
        <begin position="29"/>
        <end position="48"/>
    </location>
</feature>
<protein>
    <submittedName>
        <fullName evidence="3">YrhK family protein</fullName>
    </submittedName>
</protein>
<keyword evidence="1" id="KW-1133">Transmembrane helix</keyword>
<accession>A0ABZ2MHV5</accession>
<keyword evidence="1" id="KW-0472">Membrane</keyword>
<reference evidence="3 4" key="1">
    <citation type="submission" date="2024-02" db="EMBL/GenBank/DDBJ databases">
        <title>Janibacter sp. nov., isolated from gut of marine sandworm.</title>
        <authorList>
            <person name="Kim B."/>
            <person name="Jun M.O."/>
            <person name="Shin N.-R."/>
        </authorList>
    </citation>
    <scope>NUCLEOTIDE SEQUENCE [LARGE SCALE GENOMIC DNA]</scope>
    <source>
        <strain evidence="3 4">A1S7</strain>
    </source>
</reference>
<sequence>MTREAPRNITLSIGHEELRIRGIYETLSIANDFLAGLLFLVGSILFFWESTTHFATWLFVIGSVLFVARPTIRLARRVHLGRVAHLPLETVGDF</sequence>
<keyword evidence="4" id="KW-1185">Reference proteome</keyword>
<gene>
    <name evidence="3" type="ORF">V1351_00170</name>
</gene>
<evidence type="ECO:0000256" key="1">
    <source>
        <dbReference type="SAM" id="Phobius"/>
    </source>
</evidence>
<dbReference type="Proteomes" id="UP001382727">
    <property type="component" value="Chromosome"/>
</dbReference>
<organism evidence="3 4">
    <name type="scientific">Janibacter alittae</name>
    <dbReference type="NCBI Taxonomy" id="3115209"/>
    <lineage>
        <taxon>Bacteria</taxon>
        <taxon>Bacillati</taxon>
        <taxon>Actinomycetota</taxon>
        <taxon>Actinomycetes</taxon>
        <taxon>Micrococcales</taxon>
        <taxon>Intrasporangiaceae</taxon>
        <taxon>Janibacter</taxon>
    </lineage>
</organism>
<feature type="domain" description="YrhK" evidence="2">
    <location>
        <begin position="23"/>
        <end position="77"/>
    </location>
</feature>
<dbReference type="InterPro" id="IPR025424">
    <property type="entry name" value="YrhK_domain"/>
</dbReference>
<proteinExistence type="predicted"/>
<evidence type="ECO:0000259" key="2">
    <source>
        <dbReference type="Pfam" id="PF14145"/>
    </source>
</evidence>
<evidence type="ECO:0000313" key="3">
    <source>
        <dbReference type="EMBL" id="WXB76505.1"/>
    </source>
</evidence>
<dbReference type="EMBL" id="CP144913">
    <property type="protein sequence ID" value="WXB76505.1"/>
    <property type="molecule type" value="Genomic_DNA"/>
</dbReference>